<dbReference type="PANTHER" id="PTHR37418:SF2">
    <property type="entry name" value="3-KETO-5-AMINOHEXANOATE CLEAVAGE ENZYME"/>
    <property type="match status" value="1"/>
</dbReference>
<comment type="cofactor">
    <cofactor evidence="1">
        <name>Zn(2+)</name>
        <dbReference type="ChEBI" id="CHEBI:29105"/>
    </cofactor>
</comment>
<dbReference type="Gene3D" id="3.20.20.70">
    <property type="entry name" value="Aldolase class I"/>
    <property type="match status" value="1"/>
</dbReference>
<keyword evidence="2" id="KW-0808">Transferase</keyword>
<organism evidence="5">
    <name type="scientific">uncultured Acetobacteraceae bacterium</name>
    <dbReference type="NCBI Taxonomy" id="169975"/>
    <lineage>
        <taxon>Bacteria</taxon>
        <taxon>Pseudomonadati</taxon>
        <taxon>Pseudomonadota</taxon>
        <taxon>Alphaproteobacteria</taxon>
        <taxon>Acetobacterales</taxon>
        <taxon>Acetobacteraceae</taxon>
        <taxon>environmental samples</taxon>
    </lineage>
</organism>
<dbReference type="PANTHER" id="PTHR37418">
    <property type="entry name" value="3-KETO-5-AMINOHEXANOATE CLEAVAGE ENZYME-RELATED"/>
    <property type="match status" value="1"/>
</dbReference>
<evidence type="ECO:0000256" key="4">
    <source>
        <dbReference type="ARBA" id="ARBA00022833"/>
    </source>
</evidence>
<dbReference type="InterPro" id="IPR008567">
    <property type="entry name" value="BKACE"/>
</dbReference>
<dbReference type="Pfam" id="PF05853">
    <property type="entry name" value="BKACE"/>
    <property type="match status" value="1"/>
</dbReference>
<evidence type="ECO:0000313" key="5">
    <source>
        <dbReference type="EMBL" id="CAA9236810.1"/>
    </source>
</evidence>
<proteinExistence type="predicted"/>
<keyword evidence="4" id="KW-0862">Zinc</keyword>
<name>A0A6J4HZ34_9PROT</name>
<accession>A0A6J4HZ34</accession>
<protein>
    <recommendedName>
        <fullName evidence="6">3-keto-5-aminohexanoate cleavage enzyme</fullName>
    </recommendedName>
</protein>
<dbReference type="InterPro" id="IPR013785">
    <property type="entry name" value="Aldolase_TIM"/>
</dbReference>
<evidence type="ECO:0000256" key="2">
    <source>
        <dbReference type="ARBA" id="ARBA00022679"/>
    </source>
</evidence>
<dbReference type="AlphaFoldDB" id="A0A6J4HZ34"/>
<dbReference type="EMBL" id="CADCTG010000127">
    <property type="protein sequence ID" value="CAA9236810.1"/>
    <property type="molecule type" value="Genomic_DNA"/>
</dbReference>
<evidence type="ECO:0000256" key="3">
    <source>
        <dbReference type="ARBA" id="ARBA00022723"/>
    </source>
</evidence>
<sequence length="278" mass="29796">MAEPCIISVAITGSVPRKKDNPALPVTTAEQIESTHAAYEAGAALVHVHVRNADETPSSDPDKFAAFQEGIRKHCPDIIVQFSTGGRGRALEARGAMLHLKPDMASLATGSVNFPTIVYENPPDFVRTLATTMRDGGIKPEIEVFDLAMLYNTADLVAEGLIEPPPHVQFVFGVKHALPARRDILDFEVAKLRELLPGATWTAAGIGRNQFEVARWALEMGGHCRTGLEDNIRLDRDTLAPSNAALVGRVAEMAAEHGRPVATAKQARAMLGLAPAAA</sequence>
<dbReference type="GO" id="GO:0043720">
    <property type="term" value="F:3-keto-5-aminohexanoate cleavage activity"/>
    <property type="evidence" value="ECO:0007669"/>
    <property type="project" value="InterPro"/>
</dbReference>
<evidence type="ECO:0008006" key="6">
    <source>
        <dbReference type="Google" id="ProtNLM"/>
    </source>
</evidence>
<keyword evidence="3" id="KW-0479">Metal-binding</keyword>
<reference evidence="5" key="1">
    <citation type="submission" date="2020-02" db="EMBL/GenBank/DDBJ databases">
        <authorList>
            <person name="Meier V. D."/>
        </authorList>
    </citation>
    <scope>NUCLEOTIDE SEQUENCE</scope>
    <source>
        <strain evidence="5">AVDCRST_MAG08</strain>
    </source>
</reference>
<evidence type="ECO:0000256" key="1">
    <source>
        <dbReference type="ARBA" id="ARBA00001947"/>
    </source>
</evidence>
<dbReference type="GO" id="GO:0046872">
    <property type="term" value="F:metal ion binding"/>
    <property type="evidence" value="ECO:0007669"/>
    <property type="project" value="UniProtKB-KW"/>
</dbReference>
<gene>
    <name evidence="5" type="ORF">AVDCRST_MAG08-1399</name>
</gene>